<name>A0A369JTG0_HYPMA</name>
<feature type="region of interest" description="Disordered" evidence="1">
    <location>
        <begin position="47"/>
        <end position="68"/>
    </location>
</feature>
<gene>
    <name evidence="2" type="ORF">Hypma_010817</name>
</gene>
<dbReference type="EMBL" id="LUEZ02000053">
    <property type="protein sequence ID" value="RDB22016.1"/>
    <property type="molecule type" value="Genomic_DNA"/>
</dbReference>
<organism evidence="2 3">
    <name type="scientific">Hypsizygus marmoreus</name>
    <name type="common">White beech mushroom</name>
    <name type="synonym">Agaricus marmoreus</name>
    <dbReference type="NCBI Taxonomy" id="39966"/>
    <lineage>
        <taxon>Eukaryota</taxon>
        <taxon>Fungi</taxon>
        <taxon>Dikarya</taxon>
        <taxon>Basidiomycota</taxon>
        <taxon>Agaricomycotina</taxon>
        <taxon>Agaricomycetes</taxon>
        <taxon>Agaricomycetidae</taxon>
        <taxon>Agaricales</taxon>
        <taxon>Tricholomatineae</taxon>
        <taxon>Lyophyllaceae</taxon>
        <taxon>Hypsizygus</taxon>
    </lineage>
</organism>
<dbReference type="Proteomes" id="UP000076154">
    <property type="component" value="Unassembled WGS sequence"/>
</dbReference>
<proteinExistence type="predicted"/>
<evidence type="ECO:0000313" key="2">
    <source>
        <dbReference type="EMBL" id="RDB22016.1"/>
    </source>
</evidence>
<evidence type="ECO:0000256" key="1">
    <source>
        <dbReference type="SAM" id="MobiDB-lite"/>
    </source>
</evidence>
<accession>A0A369JTG0</accession>
<evidence type="ECO:0000313" key="3">
    <source>
        <dbReference type="Proteomes" id="UP000076154"/>
    </source>
</evidence>
<protein>
    <submittedName>
        <fullName evidence="2">Uncharacterized protein</fullName>
    </submittedName>
</protein>
<dbReference type="InParanoid" id="A0A369JTG0"/>
<dbReference type="AlphaFoldDB" id="A0A369JTG0"/>
<comment type="caution">
    <text evidence="2">The sequence shown here is derived from an EMBL/GenBank/DDBJ whole genome shotgun (WGS) entry which is preliminary data.</text>
</comment>
<reference evidence="2" key="1">
    <citation type="submission" date="2018-04" db="EMBL/GenBank/DDBJ databases">
        <title>Whole genome sequencing of Hypsizygus marmoreus.</title>
        <authorList>
            <person name="Choi I.-G."/>
            <person name="Min B."/>
            <person name="Kim J.-G."/>
            <person name="Kim S."/>
            <person name="Oh Y.-L."/>
            <person name="Kong W.-S."/>
            <person name="Park H."/>
            <person name="Jeong J."/>
            <person name="Song E.-S."/>
        </authorList>
    </citation>
    <scope>NUCLEOTIDE SEQUENCE [LARGE SCALE GENOMIC DNA]</scope>
    <source>
        <strain evidence="2">51987-8</strain>
    </source>
</reference>
<keyword evidence="3" id="KW-1185">Reference proteome</keyword>
<sequence>MDFQDDTMTPALDPTPLLSDPVTHCRPTRAVSLLAMGTSPGSIMDRAAAERESAAALAARQKRHAEEP</sequence>
<feature type="region of interest" description="Disordered" evidence="1">
    <location>
        <begin position="1"/>
        <end position="23"/>
    </location>
</feature>